<gene>
    <name evidence="3" type="ORF">RQP53_14725</name>
</gene>
<dbReference type="Gene3D" id="3.20.20.140">
    <property type="entry name" value="Metal-dependent hydrolases"/>
    <property type="match status" value="1"/>
</dbReference>
<dbReference type="GO" id="GO:0016787">
    <property type="term" value="F:hydrolase activity"/>
    <property type="evidence" value="ECO:0007669"/>
    <property type="project" value="UniProtKB-KW"/>
</dbReference>
<reference evidence="3" key="1">
    <citation type="submission" date="2023-09" db="EMBL/GenBank/DDBJ databases">
        <title>Paucibacter sp. APW11 Genome sequencing and assembly.</title>
        <authorList>
            <person name="Kim I."/>
        </authorList>
    </citation>
    <scope>NUCLEOTIDE SEQUENCE</scope>
    <source>
        <strain evidence="3">APW11</strain>
    </source>
</reference>
<dbReference type="Pfam" id="PF01026">
    <property type="entry name" value="TatD_DNase"/>
    <property type="match status" value="1"/>
</dbReference>
<dbReference type="PIRSF" id="PIRSF005902">
    <property type="entry name" value="DNase_TatD"/>
    <property type="match status" value="1"/>
</dbReference>
<keyword evidence="4" id="KW-1185">Reference proteome</keyword>
<dbReference type="Proteomes" id="UP001246372">
    <property type="component" value="Unassembled WGS sequence"/>
</dbReference>
<dbReference type="PANTHER" id="PTHR46124:SF2">
    <property type="entry name" value="D-AMINOACYL-TRNA DEACYLASE"/>
    <property type="match status" value="1"/>
</dbReference>
<dbReference type="CDD" id="cd01310">
    <property type="entry name" value="TatD_DNAse"/>
    <property type="match status" value="1"/>
</dbReference>
<dbReference type="PANTHER" id="PTHR46124">
    <property type="entry name" value="D-AMINOACYL-TRNA DEACYLASE"/>
    <property type="match status" value="1"/>
</dbReference>
<protein>
    <submittedName>
        <fullName evidence="3">TatD family hydrolase</fullName>
        <ecNumber evidence="3">3.1.-.-</ecNumber>
    </submittedName>
</protein>
<name>A0ABU3PD51_9BURK</name>
<dbReference type="EC" id="3.1.-.-" evidence="3"/>
<comment type="caution">
    <text evidence="3">The sequence shown here is derived from an EMBL/GenBank/DDBJ whole genome shotgun (WGS) entry which is preliminary data.</text>
</comment>
<evidence type="ECO:0000313" key="3">
    <source>
        <dbReference type="EMBL" id="MDT9000525.1"/>
    </source>
</evidence>
<dbReference type="InterPro" id="IPR001130">
    <property type="entry name" value="TatD-like"/>
</dbReference>
<evidence type="ECO:0000256" key="2">
    <source>
        <dbReference type="ARBA" id="ARBA00022801"/>
    </source>
</evidence>
<evidence type="ECO:0000256" key="1">
    <source>
        <dbReference type="ARBA" id="ARBA00009275"/>
    </source>
</evidence>
<proteinExistence type="inferred from homology"/>
<comment type="similarity">
    <text evidence="1">Belongs to the metallo-dependent hydrolases superfamily. TatD-type hydrolase family.</text>
</comment>
<evidence type="ECO:0000313" key="4">
    <source>
        <dbReference type="Proteomes" id="UP001246372"/>
    </source>
</evidence>
<dbReference type="PROSITE" id="PS01091">
    <property type="entry name" value="TATD_3"/>
    <property type="match status" value="1"/>
</dbReference>
<dbReference type="SUPFAM" id="SSF51556">
    <property type="entry name" value="Metallo-dependent hydrolases"/>
    <property type="match status" value="1"/>
</dbReference>
<keyword evidence="2 3" id="KW-0378">Hydrolase</keyword>
<dbReference type="EMBL" id="JAVXZY010000005">
    <property type="protein sequence ID" value="MDT9000525.1"/>
    <property type="molecule type" value="Genomic_DNA"/>
</dbReference>
<dbReference type="InterPro" id="IPR032466">
    <property type="entry name" value="Metal_Hydrolase"/>
</dbReference>
<organism evidence="3 4">
    <name type="scientific">Roseateles aquae</name>
    <dbReference type="NCBI Taxonomy" id="3077235"/>
    <lineage>
        <taxon>Bacteria</taxon>
        <taxon>Pseudomonadati</taxon>
        <taxon>Pseudomonadota</taxon>
        <taxon>Betaproteobacteria</taxon>
        <taxon>Burkholderiales</taxon>
        <taxon>Sphaerotilaceae</taxon>
        <taxon>Roseateles</taxon>
    </lineage>
</organism>
<dbReference type="InterPro" id="IPR018228">
    <property type="entry name" value="DNase_TatD-rel_CS"/>
</dbReference>
<sequence>MACRAPCAAQWQSHGGVPLVWIDSHCHLDAPEFDADRDAVVARARQVGVTQLVLPAVAAFDFDTVRELAHRHGFAYALGIHPLYVMQAAEQDLTLLAEQLQAHRDDPRLVAIGEIGLDFFVPGLDAVRQQHFYLEQLKLARRFELPVILHVRRSADQLLAGLRRLPVAGGIAHAFNGSAQQAARFVELGFKLGFGGTLTYERSLQIRRLAQTLPERALVLETDAPDIPPHWLYTTAADRAAGQAMGRNEPAELPRIAQCLAELRGWTLGEAAQNTSANVRAALPRLSAC</sequence>
<accession>A0ABU3PD51</accession>